<dbReference type="InterPro" id="IPR016047">
    <property type="entry name" value="M23ase_b-sheet_dom"/>
</dbReference>
<feature type="signal peptide" evidence="4">
    <location>
        <begin position="1"/>
        <end position="30"/>
    </location>
</feature>
<evidence type="ECO:0000256" key="4">
    <source>
        <dbReference type="SAM" id="SignalP"/>
    </source>
</evidence>
<dbReference type="CDD" id="cd12797">
    <property type="entry name" value="M23_peptidase"/>
    <property type="match status" value="1"/>
</dbReference>
<feature type="compositionally biased region" description="Polar residues" evidence="3">
    <location>
        <begin position="311"/>
        <end position="322"/>
    </location>
</feature>
<comment type="caution">
    <text evidence="7">The sequence shown here is derived from an EMBL/GenBank/DDBJ whole genome shotgun (WGS) entry which is preliminary data.</text>
</comment>
<dbReference type="EMBL" id="BMJT01000001">
    <property type="protein sequence ID" value="GGG13457.1"/>
    <property type="molecule type" value="Genomic_DNA"/>
</dbReference>
<dbReference type="GO" id="GO:0004222">
    <property type="term" value="F:metalloendopeptidase activity"/>
    <property type="evidence" value="ECO:0007669"/>
    <property type="project" value="TreeGrafter"/>
</dbReference>
<dbReference type="Gene3D" id="2.70.70.10">
    <property type="entry name" value="Glucose Permease (Domain IIA)"/>
    <property type="match status" value="1"/>
</dbReference>
<keyword evidence="2" id="KW-0175">Coiled coil</keyword>
<dbReference type="AlphaFoldDB" id="A0A917FW25"/>
<accession>A0A917FW25</accession>
<dbReference type="RefSeq" id="WP_229704132.1">
    <property type="nucleotide sequence ID" value="NZ_BMJT01000001.1"/>
</dbReference>
<evidence type="ECO:0000313" key="8">
    <source>
        <dbReference type="Proteomes" id="UP000616608"/>
    </source>
</evidence>
<dbReference type="Pfam" id="PF01551">
    <property type="entry name" value="Peptidase_M23"/>
    <property type="match status" value="1"/>
</dbReference>
<keyword evidence="1 4" id="KW-0732">Signal</keyword>
<protein>
    <submittedName>
        <fullName evidence="7">Peptidase</fullName>
    </submittedName>
</protein>
<dbReference type="InterPro" id="IPR011055">
    <property type="entry name" value="Dup_hybrid_motif"/>
</dbReference>
<dbReference type="PANTHER" id="PTHR21666:SF270">
    <property type="entry name" value="MUREIN HYDROLASE ACTIVATOR ENVC"/>
    <property type="match status" value="1"/>
</dbReference>
<feature type="domain" description="Peptidoglycan hydrolase PcsB coiled-coil" evidence="6">
    <location>
        <begin position="110"/>
        <end position="182"/>
    </location>
</feature>
<dbReference type="SUPFAM" id="SSF51261">
    <property type="entry name" value="Duplicated hybrid motif"/>
    <property type="match status" value="1"/>
</dbReference>
<feature type="region of interest" description="Disordered" evidence="3">
    <location>
        <begin position="275"/>
        <end position="324"/>
    </location>
</feature>
<evidence type="ECO:0000259" key="6">
    <source>
        <dbReference type="Pfam" id="PF24568"/>
    </source>
</evidence>
<feature type="domain" description="M23ase beta-sheet core" evidence="5">
    <location>
        <begin position="332"/>
        <end position="431"/>
    </location>
</feature>
<gene>
    <name evidence="7" type="ORF">GCM10007425_04700</name>
</gene>
<feature type="compositionally biased region" description="Polar residues" evidence="3">
    <location>
        <begin position="286"/>
        <end position="295"/>
    </location>
</feature>
<evidence type="ECO:0000256" key="3">
    <source>
        <dbReference type="SAM" id="MobiDB-lite"/>
    </source>
</evidence>
<dbReference type="Pfam" id="PF24568">
    <property type="entry name" value="CC_PcsB"/>
    <property type="match status" value="1"/>
</dbReference>
<dbReference type="InterPro" id="IPR057309">
    <property type="entry name" value="PcsB_CC"/>
</dbReference>
<name>A0A917FW25_9BACI</name>
<evidence type="ECO:0000256" key="1">
    <source>
        <dbReference type="ARBA" id="ARBA00022729"/>
    </source>
</evidence>
<feature type="compositionally biased region" description="Low complexity" evidence="3">
    <location>
        <begin position="275"/>
        <end position="285"/>
    </location>
</feature>
<dbReference type="Gene3D" id="6.10.250.3150">
    <property type="match status" value="1"/>
</dbReference>
<feature type="chain" id="PRO_5037134105" evidence="4">
    <location>
        <begin position="31"/>
        <end position="441"/>
    </location>
</feature>
<organism evidence="7 8">
    <name type="scientific">Lysinibacillus alkalisoli</name>
    <dbReference type="NCBI Taxonomy" id="1911548"/>
    <lineage>
        <taxon>Bacteria</taxon>
        <taxon>Bacillati</taxon>
        <taxon>Bacillota</taxon>
        <taxon>Bacilli</taxon>
        <taxon>Bacillales</taxon>
        <taxon>Bacillaceae</taxon>
        <taxon>Lysinibacillus</taxon>
    </lineage>
</organism>
<reference evidence="7" key="2">
    <citation type="submission" date="2020-09" db="EMBL/GenBank/DDBJ databases">
        <authorList>
            <person name="Sun Q."/>
            <person name="Zhou Y."/>
        </authorList>
    </citation>
    <scope>NUCLEOTIDE SEQUENCE</scope>
    <source>
        <strain evidence="7">CGMCC 1.15760</strain>
    </source>
</reference>
<feature type="coiled-coil region" evidence="2">
    <location>
        <begin position="29"/>
        <end position="123"/>
    </location>
</feature>
<evidence type="ECO:0000256" key="2">
    <source>
        <dbReference type="SAM" id="Coils"/>
    </source>
</evidence>
<reference evidence="7" key="1">
    <citation type="journal article" date="2014" name="Int. J. Syst. Evol. Microbiol.">
        <title>Complete genome sequence of Corynebacterium casei LMG S-19264T (=DSM 44701T), isolated from a smear-ripened cheese.</title>
        <authorList>
            <consortium name="US DOE Joint Genome Institute (JGI-PGF)"/>
            <person name="Walter F."/>
            <person name="Albersmeier A."/>
            <person name="Kalinowski J."/>
            <person name="Ruckert C."/>
        </authorList>
    </citation>
    <scope>NUCLEOTIDE SEQUENCE</scope>
    <source>
        <strain evidence="7">CGMCC 1.15760</strain>
    </source>
</reference>
<evidence type="ECO:0000313" key="7">
    <source>
        <dbReference type="EMBL" id="GGG13457.1"/>
    </source>
</evidence>
<dbReference type="InterPro" id="IPR050570">
    <property type="entry name" value="Cell_wall_metabolism_enzyme"/>
</dbReference>
<proteinExistence type="predicted"/>
<dbReference type="PANTHER" id="PTHR21666">
    <property type="entry name" value="PEPTIDASE-RELATED"/>
    <property type="match status" value="1"/>
</dbReference>
<sequence>MTKVNWKKGVRVFTASAAILLCMQMPQANANDLSELKNEKQQVENKNNELNATIQQKESELLNNVEAQQKAIEQIQALTVKMADNNKKLDKLTQDIEQKNNEIAALEASIKELIRKIEERDALLQERARAIQASGSMNYLDVLLGASSFTDFIDRFSAVNTLIDADRQIMLDQEKDKKRLEDERKQLEEVKQQLEAQKAEAEKLRETLLAQKAEKDRRIAELEAAEKQLKQEKSALEVEHEENVQLTAEIEQKIIAEQERIAEIARQQAEKKAAEAQAQAAQQQQTKSSSTSNVPAATGPVPQVSAGAWTRPTTGTITSQHGLRNLGGSNEYHYGLDIGNAAGTPVVAAADGVVSHAAPLGGYGNLVMISHVIDGEVFTTVYAHLNGFNVSQGQTVSKGQQIGIMGSTGRSTGPHLHFEIHTGPWQGQQVNNINPMYYIPF</sequence>
<evidence type="ECO:0000259" key="5">
    <source>
        <dbReference type="Pfam" id="PF01551"/>
    </source>
</evidence>
<keyword evidence="8" id="KW-1185">Reference proteome</keyword>
<dbReference type="Proteomes" id="UP000616608">
    <property type="component" value="Unassembled WGS sequence"/>
</dbReference>